<dbReference type="InterPro" id="IPR000620">
    <property type="entry name" value="EamA_dom"/>
</dbReference>
<dbReference type="OrthoDB" id="5289929at2"/>
<keyword evidence="5" id="KW-0472">Membrane</keyword>
<evidence type="ECO:0000256" key="3">
    <source>
        <dbReference type="ARBA" id="ARBA00022692"/>
    </source>
</evidence>
<accession>A0A2K9NQX9</accession>
<protein>
    <submittedName>
        <fullName evidence="6">Uncharacterized protein</fullName>
    </submittedName>
</protein>
<keyword evidence="2" id="KW-1003">Cell membrane</keyword>
<dbReference type="Proteomes" id="UP000235584">
    <property type="component" value="Chromosome"/>
</dbReference>
<dbReference type="GO" id="GO:0005886">
    <property type="term" value="C:plasma membrane"/>
    <property type="evidence" value="ECO:0007669"/>
    <property type="project" value="UniProtKB-SubCell"/>
</dbReference>
<dbReference type="KEGG" id="bsto:C0V70_07430"/>
<evidence type="ECO:0000256" key="2">
    <source>
        <dbReference type="ARBA" id="ARBA00022475"/>
    </source>
</evidence>
<gene>
    <name evidence="6" type="ORF">C0V70_07430</name>
</gene>
<dbReference type="PANTHER" id="PTHR42920:SF5">
    <property type="entry name" value="EAMA DOMAIN-CONTAINING PROTEIN"/>
    <property type="match status" value="1"/>
</dbReference>
<evidence type="ECO:0000256" key="4">
    <source>
        <dbReference type="ARBA" id="ARBA00022989"/>
    </source>
</evidence>
<organism evidence="6 7">
    <name type="scientific">Bacteriovorax stolpii</name>
    <name type="common">Bdellovibrio stolpii</name>
    <dbReference type="NCBI Taxonomy" id="960"/>
    <lineage>
        <taxon>Bacteria</taxon>
        <taxon>Pseudomonadati</taxon>
        <taxon>Bdellovibrionota</taxon>
        <taxon>Bacteriovoracia</taxon>
        <taxon>Bacteriovoracales</taxon>
        <taxon>Bacteriovoracaceae</taxon>
        <taxon>Bacteriovorax</taxon>
    </lineage>
</organism>
<dbReference type="InterPro" id="IPR051258">
    <property type="entry name" value="Diverse_Substrate_Transporter"/>
</dbReference>
<proteinExistence type="predicted"/>
<dbReference type="AlphaFoldDB" id="A0A2K9NQX9"/>
<sequence>MFINILLLLFATSIWGYGFIATRWTLVALDPYWANALRFSVAGVASLPFLLYKRSFTRSDNILKKSFISSVFLLGILLFQTIGLSLTTVAKSGFITTLYTLFIPIITMLVFKKKYRPTFWFLIFMAMVGMALMCNLELKDLNSGDFFTLICSVFGAIHIIYVGRVANAIESPVEFNFLQNFFVALMSIPIALIFKGVIDFGVVFDPGHNVLIGLIYLGIFSSMISFTAQIVAQKKIPDHIAGLIFLTESPFAALFGFLVLGETLNGMNLLGAGLIILSVVLVPILGREVTAKIKDHHGHDSI</sequence>
<keyword evidence="3" id="KW-0812">Transmembrane</keyword>
<evidence type="ECO:0000256" key="5">
    <source>
        <dbReference type="ARBA" id="ARBA00023136"/>
    </source>
</evidence>
<keyword evidence="7" id="KW-1185">Reference proteome</keyword>
<reference evidence="6 7" key="1">
    <citation type="submission" date="2018-01" db="EMBL/GenBank/DDBJ databases">
        <title>Complete genome sequence of Bacteriovorax stolpii DSM12778.</title>
        <authorList>
            <person name="Tang B."/>
            <person name="Chang J."/>
        </authorList>
    </citation>
    <scope>NUCLEOTIDE SEQUENCE [LARGE SCALE GENOMIC DNA]</scope>
    <source>
        <strain evidence="6 7">DSM 12778</strain>
    </source>
</reference>
<evidence type="ECO:0000313" key="6">
    <source>
        <dbReference type="EMBL" id="AUN97940.1"/>
    </source>
</evidence>
<keyword evidence="4" id="KW-1133">Transmembrane helix</keyword>
<comment type="subcellular location">
    <subcellularLocation>
        <location evidence="1">Cell membrane</location>
        <topology evidence="1">Multi-pass membrane protein</topology>
    </subcellularLocation>
</comment>
<evidence type="ECO:0000313" key="7">
    <source>
        <dbReference type="Proteomes" id="UP000235584"/>
    </source>
</evidence>
<dbReference type="RefSeq" id="WP_102243233.1">
    <property type="nucleotide sequence ID" value="NZ_CP025704.1"/>
</dbReference>
<dbReference type="Pfam" id="PF00892">
    <property type="entry name" value="EamA"/>
    <property type="match status" value="2"/>
</dbReference>
<name>A0A2K9NQX9_BACTC</name>
<dbReference type="InterPro" id="IPR037185">
    <property type="entry name" value="EmrE-like"/>
</dbReference>
<dbReference type="PANTHER" id="PTHR42920">
    <property type="entry name" value="OS03G0707200 PROTEIN-RELATED"/>
    <property type="match status" value="1"/>
</dbReference>
<dbReference type="EMBL" id="CP025704">
    <property type="protein sequence ID" value="AUN97940.1"/>
    <property type="molecule type" value="Genomic_DNA"/>
</dbReference>
<evidence type="ECO:0000256" key="1">
    <source>
        <dbReference type="ARBA" id="ARBA00004651"/>
    </source>
</evidence>
<dbReference type="SUPFAM" id="SSF103481">
    <property type="entry name" value="Multidrug resistance efflux transporter EmrE"/>
    <property type="match status" value="2"/>
</dbReference>